<dbReference type="Pfam" id="PF00753">
    <property type="entry name" value="Lactamase_B"/>
    <property type="match status" value="1"/>
</dbReference>
<dbReference type="KEGG" id="psu:Psesu_1315"/>
<dbReference type="InterPro" id="IPR052159">
    <property type="entry name" value="Competence_DNA_uptake"/>
</dbReference>
<dbReference type="NCBIfam" id="TIGR00360">
    <property type="entry name" value="ComEC_N-term"/>
    <property type="match status" value="1"/>
</dbReference>
<dbReference type="Pfam" id="PF13567">
    <property type="entry name" value="DUF4131"/>
    <property type="match status" value="1"/>
</dbReference>
<dbReference type="eggNOG" id="COG0658">
    <property type="taxonomic scope" value="Bacteria"/>
</dbReference>
<keyword evidence="9" id="KW-1185">Reference proteome</keyword>
<feature type="transmembrane region" description="Helical" evidence="6">
    <location>
        <begin position="408"/>
        <end position="428"/>
    </location>
</feature>
<dbReference type="PANTHER" id="PTHR30619">
    <property type="entry name" value="DNA INTERNALIZATION/COMPETENCE PROTEIN COMEC/REC2"/>
    <property type="match status" value="1"/>
</dbReference>
<keyword evidence="3 6" id="KW-0812">Transmembrane</keyword>
<feature type="transmembrane region" description="Helical" evidence="6">
    <location>
        <begin position="378"/>
        <end position="396"/>
    </location>
</feature>
<dbReference type="EMBL" id="CP002446">
    <property type="protein sequence ID" value="ADV27162.1"/>
    <property type="molecule type" value="Genomic_DNA"/>
</dbReference>
<dbReference type="NCBIfam" id="TIGR00361">
    <property type="entry name" value="ComEC_Rec2"/>
    <property type="match status" value="1"/>
</dbReference>
<evidence type="ECO:0000313" key="9">
    <source>
        <dbReference type="Proteomes" id="UP000008632"/>
    </source>
</evidence>
<evidence type="ECO:0000313" key="8">
    <source>
        <dbReference type="EMBL" id="ADV27162.1"/>
    </source>
</evidence>
<feature type="transmembrane region" description="Helical" evidence="6">
    <location>
        <begin position="285"/>
        <end position="318"/>
    </location>
</feature>
<protein>
    <submittedName>
        <fullName evidence="8">DNA internalization-related competence protein ComEC/Rec2</fullName>
    </submittedName>
</protein>
<dbReference type="HOGENOM" id="CLU_010363_3_0_6"/>
<dbReference type="Proteomes" id="UP000008632">
    <property type="component" value="Chromosome"/>
</dbReference>
<dbReference type="eggNOG" id="COG2333">
    <property type="taxonomic scope" value="Bacteria"/>
</dbReference>
<dbReference type="GO" id="GO:0030420">
    <property type="term" value="P:establishment of competence for transformation"/>
    <property type="evidence" value="ECO:0007669"/>
    <property type="project" value="InterPro"/>
</dbReference>
<sequence>MVARPAGLACAAALLAGVTGCLFLPALAPAPLRWLALLAGLLAWAWPWRGRALGALLLGFGWAGLHAGWGLAAQLPEALDGRDARVEGRVVGLPEHEARRTRFLLRVGEQAPPELRGRLLQLSWYDDFGAQEPGARLQLQAGATWSMHAHLRAPRGLANPGGFDAGRHALAQRIAATGYLRAPQLARPLAPARGIDAWRGRMAGRIDAAVASPAARFVRALALGDTRGLQDPDWAVLRAVGLTHLIAISGFHVGLAAGFGAWLVLGLWWLLPGLARRIPRPQAAALAAVVAATGYAAVAGFALPTVRTVLMIAVVALARLARRAQGPWEGLALALLAVLLADPLSVLQAGFWLSFAGVAWLVWCLPVEGGSHWLRDFLRAQGVATLGLLPLGAVLFQQASLAGPLANLLAIPWWSLVVVPLSLVGTLLEALHGGAGGWAWRLAAACFDPSWRLFEGMAGSPFALWWLPEARGWAVLPALAGAFWLMLPRGVPGKPLALLLWLPLLLPDRELPPPGGVELHVFDVGQGLSALVRTRHHSLLYDAGPAVRDGYDAGERAVLPALRALGVHHLDRMVVSHADQDHAGGWPAVREAVPVDLALAPEGAPLEVDGPCERGMGWEWDGVRFRFLHPSAYFPYLRNEASCVLRIESVHGAILLPGDIGEVIEQRLLRSPDELRADVVVLPHHGSGGSSSPGFVAATGARLALVAAGHRNRFGHPHGVVVRRWRHHGAEVLATPASGAIRVWLDGEGVAVRERRAWRRRLWDRPVPQPGEPDG</sequence>
<dbReference type="SMART" id="SM00849">
    <property type="entry name" value="Lactamase_B"/>
    <property type="match status" value="1"/>
</dbReference>
<reference evidence="8 9" key="1">
    <citation type="submission" date="2011-01" db="EMBL/GenBank/DDBJ databases">
        <title>Complete sequence of Pseudoxanthomonas suwonensis 11-1.</title>
        <authorList>
            <consortium name="US DOE Joint Genome Institute"/>
            <person name="Lucas S."/>
            <person name="Copeland A."/>
            <person name="Lapidus A."/>
            <person name="Cheng J.-F."/>
            <person name="Goodwin L."/>
            <person name="Pitluck S."/>
            <person name="Teshima H."/>
            <person name="Detter J.C."/>
            <person name="Han C."/>
            <person name="Tapia R."/>
            <person name="Land M."/>
            <person name="Hauser L."/>
            <person name="Kyrpides N."/>
            <person name="Ivanova N."/>
            <person name="Ovchinnikova G."/>
            <person name="Siebers A.K."/>
            <person name="Allgaier M."/>
            <person name="Thelen M.P."/>
            <person name="Hugenholtz P."/>
            <person name="Gladden J."/>
            <person name="Woyke T."/>
        </authorList>
    </citation>
    <scope>NUCLEOTIDE SEQUENCE [LARGE SCALE GENOMIC DNA]</scope>
    <source>
        <strain evidence="9">11-1</strain>
    </source>
</reference>
<evidence type="ECO:0000259" key="7">
    <source>
        <dbReference type="SMART" id="SM00849"/>
    </source>
</evidence>
<dbReference type="AlphaFoldDB" id="E6WT06"/>
<dbReference type="InterPro" id="IPR025405">
    <property type="entry name" value="DUF4131"/>
</dbReference>
<keyword evidence="5 6" id="KW-0472">Membrane</keyword>
<dbReference type="PROSITE" id="PS51257">
    <property type="entry name" value="PROKAR_LIPOPROTEIN"/>
    <property type="match status" value="1"/>
</dbReference>
<dbReference type="InterPro" id="IPR004797">
    <property type="entry name" value="Competence_ComEC/Rec2"/>
</dbReference>
<keyword evidence="4 6" id="KW-1133">Transmembrane helix</keyword>
<dbReference type="Gene3D" id="3.60.15.10">
    <property type="entry name" value="Ribonuclease Z/Hydroxyacylglutathione hydrolase-like"/>
    <property type="match status" value="1"/>
</dbReference>
<evidence type="ECO:0000256" key="6">
    <source>
        <dbReference type="SAM" id="Phobius"/>
    </source>
</evidence>
<dbReference type="InterPro" id="IPR035681">
    <property type="entry name" value="ComA-like_MBL"/>
</dbReference>
<proteinExistence type="predicted"/>
<keyword evidence="2" id="KW-1003">Cell membrane</keyword>
<comment type="subcellular location">
    <subcellularLocation>
        <location evidence="1">Cell membrane</location>
        <topology evidence="1">Multi-pass membrane protein</topology>
    </subcellularLocation>
</comment>
<dbReference type="InterPro" id="IPR001279">
    <property type="entry name" value="Metallo-B-lactamas"/>
</dbReference>
<feature type="transmembrane region" description="Helical" evidence="6">
    <location>
        <begin position="245"/>
        <end position="265"/>
    </location>
</feature>
<feature type="transmembrane region" description="Helical" evidence="6">
    <location>
        <begin position="330"/>
        <end position="363"/>
    </location>
</feature>
<dbReference type="STRING" id="743721.Psesu_1315"/>
<dbReference type="GO" id="GO:0005886">
    <property type="term" value="C:plasma membrane"/>
    <property type="evidence" value="ECO:0007669"/>
    <property type="project" value="UniProtKB-SubCell"/>
</dbReference>
<accession>E6WT06</accession>
<evidence type="ECO:0000256" key="3">
    <source>
        <dbReference type="ARBA" id="ARBA00022692"/>
    </source>
</evidence>
<organism evidence="8 9">
    <name type="scientific">Pseudoxanthomonas suwonensis (strain 11-1)</name>
    <dbReference type="NCBI Taxonomy" id="743721"/>
    <lineage>
        <taxon>Bacteria</taxon>
        <taxon>Pseudomonadati</taxon>
        <taxon>Pseudomonadota</taxon>
        <taxon>Gammaproteobacteria</taxon>
        <taxon>Lysobacterales</taxon>
        <taxon>Lysobacteraceae</taxon>
        <taxon>Pseudoxanthomonas</taxon>
    </lineage>
</organism>
<dbReference type="InterPro" id="IPR036866">
    <property type="entry name" value="RibonucZ/Hydroxyglut_hydro"/>
</dbReference>
<dbReference type="SUPFAM" id="SSF56281">
    <property type="entry name" value="Metallo-hydrolase/oxidoreductase"/>
    <property type="match status" value="1"/>
</dbReference>
<dbReference type="CDD" id="cd07731">
    <property type="entry name" value="ComA-like_MBL-fold"/>
    <property type="match status" value="1"/>
</dbReference>
<name>E6WT06_PSEUU</name>
<evidence type="ECO:0000256" key="5">
    <source>
        <dbReference type="ARBA" id="ARBA00023136"/>
    </source>
</evidence>
<dbReference type="Pfam" id="PF03772">
    <property type="entry name" value="Competence"/>
    <property type="match status" value="1"/>
</dbReference>
<evidence type="ECO:0000256" key="1">
    <source>
        <dbReference type="ARBA" id="ARBA00004651"/>
    </source>
</evidence>
<dbReference type="RefSeq" id="WP_013534991.1">
    <property type="nucleotide sequence ID" value="NC_014924.1"/>
</dbReference>
<dbReference type="InterPro" id="IPR004477">
    <property type="entry name" value="ComEC_N"/>
</dbReference>
<dbReference type="PANTHER" id="PTHR30619:SF1">
    <property type="entry name" value="RECOMBINATION PROTEIN 2"/>
    <property type="match status" value="1"/>
</dbReference>
<evidence type="ECO:0000256" key="4">
    <source>
        <dbReference type="ARBA" id="ARBA00022989"/>
    </source>
</evidence>
<evidence type="ECO:0000256" key="2">
    <source>
        <dbReference type="ARBA" id="ARBA00022475"/>
    </source>
</evidence>
<feature type="transmembrane region" description="Helical" evidence="6">
    <location>
        <begin position="53"/>
        <end position="72"/>
    </location>
</feature>
<gene>
    <name evidence="8" type="ordered locus">Psesu_1315</name>
</gene>
<feature type="domain" description="Metallo-beta-lactamase" evidence="7">
    <location>
        <begin position="526"/>
        <end position="710"/>
    </location>
</feature>